<dbReference type="RefSeq" id="WP_379055443.1">
    <property type="nucleotide sequence ID" value="NZ_JBHTKB010000001.1"/>
</dbReference>
<evidence type="ECO:0000256" key="5">
    <source>
        <dbReference type="ARBA" id="ARBA00022989"/>
    </source>
</evidence>
<feature type="transmembrane region" description="Helical" evidence="7">
    <location>
        <begin position="463"/>
        <end position="486"/>
    </location>
</feature>
<dbReference type="Gene3D" id="3.30.70.1440">
    <property type="entry name" value="Multidrug efflux transporter AcrB pore domain"/>
    <property type="match status" value="1"/>
</dbReference>
<dbReference type="InterPro" id="IPR001036">
    <property type="entry name" value="Acrflvin-R"/>
</dbReference>
<evidence type="ECO:0000256" key="3">
    <source>
        <dbReference type="ARBA" id="ARBA00022519"/>
    </source>
</evidence>
<keyword evidence="3" id="KW-0997">Cell inner membrane</keyword>
<accession>A0ABW3F254</accession>
<dbReference type="Gene3D" id="3.30.2090.10">
    <property type="entry name" value="Multidrug efflux transporter AcrB TolC docking domain, DN and DC subdomains"/>
    <property type="match status" value="2"/>
</dbReference>
<evidence type="ECO:0000256" key="2">
    <source>
        <dbReference type="ARBA" id="ARBA00022475"/>
    </source>
</evidence>
<dbReference type="PANTHER" id="PTHR32063">
    <property type="match status" value="1"/>
</dbReference>
<dbReference type="Gene3D" id="3.30.70.1320">
    <property type="entry name" value="Multidrug efflux transporter AcrB pore domain like"/>
    <property type="match status" value="1"/>
</dbReference>
<comment type="caution">
    <text evidence="8">The sequence shown here is derived from an EMBL/GenBank/DDBJ whole genome shotgun (WGS) entry which is preliminary data.</text>
</comment>
<sequence length="1034" mass="112295">MSMLTVFIRRPVATSLLTLAIALPGVLAFNALPRAALPQVDYPTINVSANLPGASPETMAATVATPLERAFGRIAGIEEMTSTNTQGATRINLQFELDRNIDGAARDVQAAINAARALLPRNIPSNPSYRRINASAAPILAISLTSPTHTKEQLYDYAFSILGQKISQVKGVGQVSINGSALRSVRVEVNPNALNQYGVSLEQLRTAIAAANQNRPKGQIQSATRAWQIEVNDQAKRAVDYQQLIVAYRGQSPIRLSDVATVRDSVQELRNAGSANGKSTVMLVVLSQPGANVIETVDAIHGMLPKLKTLIPSAIDLDVIIDRSTTVRKSITEVQHTLYISIALVILVTFVFLRNARATLIPTIAIPVSLLGTLAVIYLLGYSLNNLSLMALIISASFVVDDAIVVVENTIQHLEKGEAPVDAAIRGMREVGFTVLAMSLSLVAVFVPLLFMDGILGRLFREFAVTLSVAVLISLAVSLTTTPMLCARFLKAHPAKNSDARPGWFARLADLPFKVYRRSLGWTLRHGWLMLILLLGVIAFNVHLYRIIPKGFFPQQDTGRLQGSFQGDQSLSFAEIRKRIDKLMTIVSQDPDIKTYYEYTGGAGGGQTNTGTMFASLRPADEREATAADVVARLRPKLMKVPGVSLMVMSQQELSIGARQGGAQFQYTLLADDIATLEKITPKLRGAMNRLPELTDVNTDFQTQGLQLQLQVDRHAAAQLGITAAQLDATLNNAFSQRLISTIYEPLNQYYVVLTLAPEFTKGPQALDQIYLNGLNNSRVPLSAISRWQLKSAPLAVNQQGQFVAATLSFNVAEGYALEQATAAIEQAFQRIGAPDHVYGTFSGAAKMFKASLDSQPWLILAGLLTVYIVLGILYESFIHPLTILSTLPSAGIGALLALMVCDSEFSIIALIGVILLTGIVMKNAIMMIDCALQLERESGFSPYESIRQACLLRFRPILMTTLAAMLGALPLALGSGDGAEIRQPLGIAVVGGLVFSQLLTLYTTPTVYLALDRMRHYFIRRFNLNSYSHLKQA</sequence>
<evidence type="ECO:0000256" key="7">
    <source>
        <dbReference type="SAM" id="Phobius"/>
    </source>
</evidence>
<feature type="transmembrane region" description="Helical" evidence="7">
    <location>
        <begin position="336"/>
        <end position="353"/>
    </location>
</feature>
<keyword evidence="2" id="KW-1003">Cell membrane</keyword>
<dbReference type="SUPFAM" id="SSF82714">
    <property type="entry name" value="Multidrug efflux transporter AcrB TolC docking domain, DN and DC subdomains"/>
    <property type="match status" value="2"/>
</dbReference>
<reference evidence="9" key="1">
    <citation type="journal article" date="2019" name="Int. J. Syst. Evol. Microbiol.">
        <title>The Global Catalogue of Microorganisms (GCM) 10K type strain sequencing project: providing services to taxonomists for standard genome sequencing and annotation.</title>
        <authorList>
            <consortium name="The Broad Institute Genomics Platform"/>
            <consortium name="The Broad Institute Genome Sequencing Center for Infectious Disease"/>
            <person name="Wu L."/>
            <person name="Ma J."/>
        </authorList>
    </citation>
    <scope>NUCLEOTIDE SEQUENCE [LARGE SCALE GENOMIC DNA]</scope>
    <source>
        <strain evidence="9">CCUG 58412</strain>
    </source>
</reference>
<keyword evidence="9" id="KW-1185">Reference proteome</keyword>
<dbReference type="Gene3D" id="3.30.70.1430">
    <property type="entry name" value="Multidrug efflux transporter AcrB pore domain"/>
    <property type="match status" value="2"/>
</dbReference>
<feature type="transmembrane region" description="Helical" evidence="7">
    <location>
        <begin position="527"/>
        <end position="548"/>
    </location>
</feature>
<keyword evidence="6 7" id="KW-0472">Membrane</keyword>
<dbReference type="Gene3D" id="1.20.1640.10">
    <property type="entry name" value="Multidrug efflux transporter AcrB transmembrane domain"/>
    <property type="match status" value="2"/>
</dbReference>
<dbReference type="SUPFAM" id="SSF82693">
    <property type="entry name" value="Multidrug efflux transporter AcrB pore domain, PN1, PN2, PC1 and PC2 subdomains"/>
    <property type="match status" value="4"/>
</dbReference>
<keyword evidence="4 7" id="KW-0812">Transmembrane</keyword>
<dbReference type="SUPFAM" id="SSF82866">
    <property type="entry name" value="Multidrug efflux transporter AcrB transmembrane domain"/>
    <property type="match status" value="2"/>
</dbReference>
<organism evidence="8 9">
    <name type="scientific">Methylophilus luteus</name>
    <dbReference type="NCBI Taxonomy" id="640108"/>
    <lineage>
        <taxon>Bacteria</taxon>
        <taxon>Pseudomonadati</taxon>
        <taxon>Pseudomonadota</taxon>
        <taxon>Betaproteobacteria</taxon>
        <taxon>Nitrosomonadales</taxon>
        <taxon>Methylophilaceae</taxon>
        <taxon>Methylophilus</taxon>
    </lineage>
</organism>
<keyword evidence="5 7" id="KW-1133">Transmembrane helix</keyword>
<feature type="transmembrane region" description="Helical" evidence="7">
    <location>
        <begin position="431"/>
        <end position="451"/>
    </location>
</feature>
<dbReference type="InterPro" id="IPR027463">
    <property type="entry name" value="AcrB_DN_DC_subdom"/>
</dbReference>
<gene>
    <name evidence="8" type="ORF">ACFQ1Z_02835</name>
</gene>
<keyword evidence="1" id="KW-0813">Transport</keyword>
<dbReference type="PANTHER" id="PTHR32063:SF34">
    <property type="entry name" value="MULTIDRUG RESISTANCE PROTEIN MDTC"/>
    <property type="match status" value="1"/>
</dbReference>
<dbReference type="Proteomes" id="UP001597128">
    <property type="component" value="Unassembled WGS sequence"/>
</dbReference>
<evidence type="ECO:0000313" key="8">
    <source>
        <dbReference type="EMBL" id="MFD0912474.1"/>
    </source>
</evidence>
<feature type="transmembrane region" description="Helical" evidence="7">
    <location>
        <begin position="360"/>
        <end position="381"/>
    </location>
</feature>
<feature type="transmembrane region" description="Helical" evidence="7">
    <location>
        <begin position="858"/>
        <end position="875"/>
    </location>
</feature>
<feature type="transmembrane region" description="Helical" evidence="7">
    <location>
        <begin position="986"/>
        <end position="1012"/>
    </location>
</feature>
<evidence type="ECO:0000256" key="6">
    <source>
        <dbReference type="ARBA" id="ARBA00023136"/>
    </source>
</evidence>
<evidence type="ECO:0000313" key="9">
    <source>
        <dbReference type="Proteomes" id="UP001597128"/>
    </source>
</evidence>
<evidence type="ECO:0000256" key="1">
    <source>
        <dbReference type="ARBA" id="ARBA00022448"/>
    </source>
</evidence>
<feature type="transmembrane region" description="Helical" evidence="7">
    <location>
        <begin position="953"/>
        <end position="974"/>
    </location>
</feature>
<dbReference type="PRINTS" id="PR00702">
    <property type="entry name" value="ACRIFLAVINRP"/>
</dbReference>
<protein>
    <submittedName>
        <fullName evidence="8">Efflux RND transporter permease subunit</fullName>
    </submittedName>
</protein>
<evidence type="ECO:0000256" key="4">
    <source>
        <dbReference type="ARBA" id="ARBA00022692"/>
    </source>
</evidence>
<dbReference type="Pfam" id="PF00873">
    <property type="entry name" value="ACR_tran"/>
    <property type="match status" value="1"/>
</dbReference>
<proteinExistence type="predicted"/>
<dbReference type="EMBL" id="JBHTKB010000001">
    <property type="protein sequence ID" value="MFD0912474.1"/>
    <property type="molecule type" value="Genomic_DNA"/>
</dbReference>
<name>A0ABW3F254_9PROT</name>